<organism evidence="2 3">
    <name type="scientific">Solicola gregarius</name>
    <dbReference type="NCBI Taxonomy" id="2908642"/>
    <lineage>
        <taxon>Bacteria</taxon>
        <taxon>Bacillati</taxon>
        <taxon>Actinomycetota</taxon>
        <taxon>Actinomycetes</taxon>
        <taxon>Propionibacteriales</taxon>
        <taxon>Nocardioidaceae</taxon>
        <taxon>Solicola</taxon>
    </lineage>
</organism>
<dbReference type="Pfam" id="PF13354">
    <property type="entry name" value="Beta-lactamase2"/>
    <property type="match status" value="1"/>
</dbReference>
<name>A0AA46TI11_9ACTN</name>
<dbReference type="Gene3D" id="3.40.710.10">
    <property type="entry name" value="DD-peptidase/beta-lactamase superfamily"/>
    <property type="match status" value="1"/>
</dbReference>
<dbReference type="GO" id="GO:0046677">
    <property type="term" value="P:response to antibiotic"/>
    <property type="evidence" value="ECO:0007669"/>
    <property type="project" value="InterPro"/>
</dbReference>
<gene>
    <name evidence="2" type="ORF">L0C25_20520</name>
</gene>
<dbReference type="SUPFAM" id="SSF56601">
    <property type="entry name" value="beta-lactamase/transpeptidase-like"/>
    <property type="match status" value="1"/>
</dbReference>
<dbReference type="GO" id="GO:0030655">
    <property type="term" value="P:beta-lactam antibiotic catabolic process"/>
    <property type="evidence" value="ECO:0007669"/>
    <property type="project" value="InterPro"/>
</dbReference>
<proteinExistence type="predicted"/>
<keyword evidence="3" id="KW-1185">Reference proteome</keyword>
<dbReference type="InterPro" id="IPR045155">
    <property type="entry name" value="Beta-lactam_cat"/>
</dbReference>
<dbReference type="RefSeq" id="WP_271633646.1">
    <property type="nucleotide sequence ID" value="NZ_CP094970.1"/>
</dbReference>
<evidence type="ECO:0000259" key="1">
    <source>
        <dbReference type="Pfam" id="PF13354"/>
    </source>
</evidence>
<dbReference type="KEGG" id="sgrg:L0C25_20520"/>
<dbReference type="InterPro" id="IPR000871">
    <property type="entry name" value="Beta-lactam_class-A"/>
</dbReference>
<dbReference type="AlphaFoldDB" id="A0AA46TI11"/>
<sequence length="277" mass="29514">MSEGIARAEHASASLATEHDATISVWMGALDGTPRLVRDAGHEHPAASTLKLPLLVAVHRAAEEGRLHLDDELAVHEEFASTVDGRSFRNTADYDNDPAPWARLGERATIGWLTERSIVLSSNLATNLLIERIGIDAVNDVYDAAGAKAARLRRPIQDEPASDAGIFNTATAADLAQVLVALCGGRLLPPARTAEVERVLAACETNDAIPAGLPPGTYIAHKTGWIDEACHDVGIVRPAGEEPFILSIFTGAELDDPAAHRLVARVAAECWAARSDY</sequence>
<accession>A0AA46TI11</accession>
<reference evidence="2" key="1">
    <citation type="submission" date="2022-01" db="EMBL/GenBank/DDBJ databases">
        <title>Nocardioidaceae gen. sp. A5X3R13.</title>
        <authorList>
            <person name="Lopez Marin M.A."/>
            <person name="Uhlik O."/>
        </authorList>
    </citation>
    <scope>NUCLEOTIDE SEQUENCE</scope>
    <source>
        <strain evidence="2">A5X3R13</strain>
    </source>
</reference>
<dbReference type="Proteomes" id="UP001164390">
    <property type="component" value="Chromosome"/>
</dbReference>
<protein>
    <submittedName>
        <fullName evidence="2">Class A beta-lactamase-related serine hydrolase</fullName>
    </submittedName>
</protein>
<dbReference type="EMBL" id="CP094970">
    <property type="protein sequence ID" value="UYM04883.1"/>
    <property type="molecule type" value="Genomic_DNA"/>
</dbReference>
<dbReference type="InterPro" id="IPR012338">
    <property type="entry name" value="Beta-lactam/transpept-like"/>
</dbReference>
<feature type="domain" description="Beta-lactamase class A catalytic" evidence="1">
    <location>
        <begin position="29"/>
        <end position="250"/>
    </location>
</feature>
<dbReference type="PANTHER" id="PTHR35333:SF3">
    <property type="entry name" value="BETA-LACTAMASE-TYPE TRANSPEPTIDASE FOLD CONTAINING PROTEIN"/>
    <property type="match status" value="1"/>
</dbReference>
<dbReference type="GO" id="GO:0008800">
    <property type="term" value="F:beta-lactamase activity"/>
    <property type="evidence" value="ECO:0007669"/>
    <property type="project" value="InterPro"/>
</dbReference>
<keyword evidence="2" id="KW-0378">Hydrolase</keyword>
<evidence type="ECO:0000313" key="3">
    <source>
        <dbReference type="Proteomes" id="UP001164390"/>
    </source>
</evidence>
<evidence type="ECO:0000313" key="2">
    <source>
        <dbReference type="EMBL" id="UYM04883.1"/>
    </source>
</evidence>
<dbReference type="PANTHER" id="PTHR35333">
    <property type="entry name" value="BETA-LACTAMASE"/>
    <property type="match status" value="1"/>
</dbReference>